<sequence length="112" mass="13277">MRFFWSCLFFLLVGCFLRAARRPSLVGCSSYQPRRACCWLLSFLPVVFLARWSSSCWVMADLLRRHFLRAGVLFFYSRRCYPGGRPVFFFSCRLLAAHHDVLRRRRSPPYSP</sequence>
<name>A0A2M4D1L5_ANODA</name>
<keyword evidence="1" id="KW-0732">Signal</keyword>
<evidence type="ECO:0000313" key="2">
    <source>
        <dbReference type="EMBL" id="MBW71381.1"/>
    </source>
</evidence>
<organism evidence="2">
    <name type="scientific">Anopheles darlingi</name>
    <name type="common">Mosquito</name>
    <dbReference type="NCBI Taxonomy" id="43151"/>
    <lineage>
        <taxon>Eukaryota</taxon>
        <taxon>Metazoa</taxon>
        <taxon>Ecdysozoa</taxon>
        <taxon>Arthropoda</taxon>
        <taxon>Hexapoda</taxon>
        <taxon>Insecta</taxon>
        <taxon>Pterygota</taxon>
        <taxon>Neoptera</taxon>
        <taxon>Endopterygota</taxon>
        <taxon>Diptera</taxon>
        <taxon>Nematocera</taxon>
        <taxon>Culicoidea</taxon>
        <taxon>Culicidae</taxon>
        <taxon>Anophelinae</taxon>
        <taxon>Anopheles</taxon>
    </lineage>
</organism>
<accession>A0A2M4D1L5</accession>
<proteinExistence type="predicted"/>
<dbReference type="EMBL" id="GGFL01007203">
    <property type="protein sequence ID" value="MBW71381.1"/>
    <property type="molecule type" value="Transcribed_RNA"/>
</dbReference>
<dbReference type="AlphaFoldDB" id="A0A2M4D1L5"/>
<feature type="chain" id="PRO_5014869682" evidence="1">
    <location>
        <begin position="20"/>
        <end position="112"/>
    </location>
</feature>
<evidence type="ECO:0000256" key="1">
    <source>
        <dbReference type="SAM" id="SignalP"/>
    </source>
</evidence>
<protein>
    <submittedName>
        <fullName evidence="2">Putative secreted protein</fullName>
    </submittedName>
</protein>
<reference evidence="2" key="1">
    <citation type="submission" date="2018-01" db="EMBL/GenBank/DDBJ databases">
        <title>An insight into the sialome of Amazonian anophelines.</title>
        <authorList>
            <person name="Ribeiro J.M."/>
            <person name="Scarpassa V."/>
            <person name="Calvo E."/>
        </authorList>
    </citation>
    <scope>NUCLEOTIDE SEQUENCE</scope>
</reference>
<feature type="signal peptide" evidence="1">
    <location>
        <begin position="1"/>
        <end position="19"/>
    </location>
</feature>
<dbReference type="PROSITE" id="PS51257">
    <property type="entry name" value="PROKAR_LIPOPROTEIN"/>
    <property type="match status" value="1"/>
</dbReference>